<sequence length="174" mass="19883">MDFIFELSYRLSSDDDDQDDIVGRLVQEECTDALIGIGHPGRIAMEFCREADDVFTAMTSALAAVRRAIPTAQLIEVRPDLVSLDEMPEYAEVDPKHLRTLAFNNRETFPAPVHAGNATLWHLDDVLRWMIPRETYQVTRGTLEVASIARHLNLAIQVRRIEPELFRHVQSWLV</sequence>
<reference evidence="1 2" key="1">
    <citation type="submission" date="2019-09" db="EMBL/GenBank/DDBJ databases">
        <title>Taxonomy of Antarctic Massilia spp.: description of Massilia rubra sp. nov., Massilia aquatica sp. nov., Massilia mucilaginosa sp. nov., Massilia frigida sp. nov. isolated from streams, lakes and regoliths.</title>
        <authorList>
            <person name="Holochova P."/>
            <person name="Sedlacek I."/>
            <person name="Kralova S."/>
            <person name="Maslanova I."/>
            <person name="Busse H.-J."/>
            <person name="Stankova E."/>
            <person name="Vrbovska V."/>
            <person name="Kovarovic V."/>
            <person name="Bartak M."/>
            <person name="Svec P."/>
            <person name="Pantucek R."/>
        </authorList>
    </citation>
    <scope>NUCLEOTIDE SEQUENCE [LARGE SCALE GENOMIC DNA]</scope>
    <source>
        <strain evidence="1 2">CCM 8692</strain>
    </source>
</reference>
<organism evidence="1 2">
    <name type="scientific">Massilia rubra</name>
    <dbReference type="NCBI Taxonomy" id="2607910"/>
    <lineage>
        <taxon>Bacteria</taxon>
        <taxon>Pseudomonadati</taxon>
        <taxon>Pseudomonadota</taxon>
        <taxon>Betaproteobacteria</taxon>
        <taxon>Burkholderiales</taxon>
        <taxon>Oxalobacteraceae</taxon>
        <taxon>Telluria group</taxon>
        <taxon>Massilia</taxon>
    </lineage>
</organism>
<comment type="caution">
    <text evidence="1">The sequence shown here is derived from an EMBL/GenBank/DDBJ whole genome shotgun (WGS) entry which is preliminary data.</text>
</comment>
<name>A0ABX0LQJ7_9BURK</name>
<evidence type="ECO:0000313" key="1">
    <source>
        <dbReference type="EMBL" id="NHZ34620.1"/>
    </source>
</evidence>
<keyword evidence="2" id="KW-1185">Reference proteome</keyword>
<gene>
    <name evidence="1" type="ORF">F0185_13610</name>
</gene>
<evidence type="ECO:0000313" key="2">
    <source>
        <dbReference type="Proteomes" id="UP000785613"/>
    </source>
</evidence>
<dbReference type="GO" id="GO:0003677">
    <property type="term" value="F:DNA binding"/>
    <property type="evidence" value="ECO:0007669"/>
    <property type="project" value="UniProtKB-KW"/>
</dbReference>
<dbReference type="Proteomes" id="UP000785613">
    <property type="component" value="Unassembled WGS sequence"/>
</dbReference>
<accession>A0ABX0LQJ7</accession>
<protein>
    <submittedName>
        <fullName evidence="1">DNA-binding protein</fullName>
    </submittedName>
</protein>
<dbReference type="RefSeq" id="WP_167225244.1">
    <property type="nucleotide sequence ID" value="NZ_VUYU01000007.1"/>
</dbReference>
<dbReference type="EMBL" id="VUYU01000007">
    <property type="protein sequence ID" value="NHZ34620.1"/>
    <property type="molecule type" value="Genomic_DNA"/>
</dbReference>
<keyword evidence="1" id="KW-0238">DNA-binding</keyword>
<proteinExistence type="predicted"/>